<sequence>MILFTVAEAEGFGINTNILETNVINLAAVLFVVVNFAGQNLTALLAERKRTIVNNLSEATLRAEQAAQNLNEKRAQFELAKQKATQIREEGLTRVQAELNNCNAEHEARLARLNDFKQETVNFYQQKAYKQAYTYALNKIMLSVKERLTKGLTEKTHMDLNSYYVARFSEVRGGN</sequence>
<reference evidence="14" key="1">
    <citation type="journal article" date="2015" name="BMC Evol. Biol.">
        <title>Chloroplast phylogenomic analysis of chlorophyte green algae identifies a novel lineage sister to the Sphaeropleales (Chlorophyceae).</title>
        <authorList>
            <person name="Lemieux C."/>
            <person name="Vincent A.T."/>
            <person name="Labarre A."/>
            <person name="Otis C."/>
            <person name="Turmel M."/>
        </authorList>
    </citation>
    <scope>NUCLEOTIDE SEQUENCE</scope>
</reference>
<evidence type="ECO:0000256" key="10">
    <source>
        <dbReference type="ARBA" id="ARBA00025198"/>
    </source>
</evidence>
<keyword evidence="14" id="KW-0934">Plastid</keyword>
<evidence type="ECO:0000256" key="2">
    <source>
        <dbReference type="ARBA" id="ARBA00022448"/>
    </source>
</evidence>
<dbReference type="InterPro" id="IPR002146">
    <property type="entry name" value="ATP_synth_b/b'su_bac/chlpt"/>
</dbReference>
<dbReference type="RefSeq" id="YP_009185015.1">
    <property type="nucleotide sequence ID" value="NC_028583.1"/>
</dbReference>
<evidence type="ECO:0000256" key="12">
    <source>
        <dbReference type="RuleBase" id="RU003848"/>
    </source>
</evidence>
<dbReference type="GO" id="GO:0045259">
    <property type="term" value="C:proton-transporting ATP synthase complex"/>
    <property type="evidence" value="ECO:0007669"/>
    <property type="project" value="UniProtKB-KW"/>
</dbReference>
<comment type="subunit">
    <text evidence="11">F-type ATPases have 2 components, F(1) - the catalytic core - and F(0) - the membrane proton channel. F(1) has five subunits: alpha(3), beta(3), gamma(1), delta(1), epsilon(1). F(0) has four main subunits: a(1), b(1), b'(1) and c(10-14). The alpha and beta chains form an alternating ring which encloses part of the gamma chain. F(1) is attached to F(0) by a central stalk formed by the gamma and epsilon chains, while a peripheral stalk is formed by the delta, b and b' chains.</text>
</comment>
<keyword evidence="13" id="KW-0175">Coiled coil</keyword>
<keyword evidence="14" id="KW-0150">Chloroplast</keyword>
<name>A0A0S2LNN8_9CHLO</name>
<keyword evidence="4 11" id="KW-0812">Transmembrane</keyword>
<evidence type="ECO:0000256" key="11">
    <source>
        <dbReference type="HAMAP-Rule" id="MF_01398"/>
    </source>
</evidence>
<proteinExistence type="inferred from homology"/>
<evidence type="ECO:0000256" key="9">
    <source>
        <dbReference type="ARBA" id="ARBA00023310"/>
    </source>
</evidence>
<comment type="subcellular location">
    <subcellularLocation>
        <location evidence="1">Membrane</location>
        <topology evidence="1">Single-pass membrane protein</topology>
    </subcellularLocation>
    <subcellularLocation>
        <location evidence="11">Plastid</location>
        <location evidence="11">Chloroplast thylakoid membrane</location>
        <topology evidence="11">Single-pass membrane protein</topology>
    </subcellularLocation>
</comment>
<comment type="function">
    <text evidence="10 11">F(1)F(0) ATP synthase produces ATP from ADP in the presence of a proton or sodium gradient. F-type ATPases consist of two structural domains, F(1) containing the extramembraneous catalytic core and F(0) containing the membrane proton channel, linked together by a central stalk and a peripheral stalk. During catalysis, ATP synthesis in the catalytic domain of F(1) is coupled via a rotary mechanism of the central stalk subunits to proton translocation.</text>
</comment>
<evidence type="ECO:0000313" key="14">
    <source>
        <dbReference type="EMBL" id="ALO63024.1"/>
    </source>
</evidence>
<evidence type="ECO:0000256" key="5">
    <source>
        <dbReference type="ARBA" id="ARBA00022781"/>
    </source>
</evidence>
<evidence type="ECO:0000256" key="3">
    <source>
        <dbReference type="ARBA" id="ARBA00022547"/>
    </source>
</evidence>
<gene>
    <name evidence="11 14" type="primary">atpF</name>
</gene>
<evidence type="ECO:0000256" key="4">
    <source>
        <dbReference type="ARBA" id="ARBA00022692"/>
    </source>
</evidence>
<geneLocation type="chloroplast" evidence="14"/>
<dbReference type="GO" id="GO:0009535">
    <property type="term" value="C:chloroplast thylakoid membrane"/>
    <property type="evidence" value="ECO:0007669"/>
    <property type="project" value="UniProtKB-SubCell"/>
</dbReference>
<keyword evidence="2 11" id="KW-0813">Transport</keyword>
<keyword evidence="9 11" id="KW-0066">ATP synthesis</keyword>
<organism evidence="14">
    <name type="scientific">Hafniomonas laevis</name>
    <dbReference type="NCBI Taxonomy" id="436124"/>
    <lineage>
        <taxon>Eukaryota</taxon>
        <taxon>Viridiplantae</taxon>
        <taxon>Chlorophyta</taxon>
        <taxon>core chlorophytes</taxon>
        <taxon>Chlorophyceae</taxon>
        <taxon>CS clade</taxon>
        <taxon>Chlamydomonadales</taxon>
        <taxon>Dunaliellaceae</taxon>
        <taxon>Hafniomonas</taxon>
    </lineage>
</organism>
<accession>A0A0S2LNN8</accession>
<protein>
    <recommendedName>
        <fullName evidence="11">ATP synthase subunit b, chloroplastic</fullName>
    </recommendedName>
    <alternativeName>
        <fullName evidence="11">ATP synthase F(0) sector subunit b</fullName>
    </alternativeName>
    <alternativeName>
        <fullName evidence="11">ATPase subunit I</fullName>
    </alternativeName>
</protein>
<evidence type="ECO:0000256" key="8">
    <source>
        <dbReference type="ARBA" id="ARBA00023136"/>
    </source>
</evidence>
<dbReference type="Pfam" id="PF00430">
    <property type="entry name" value="ATP-synt_B"/>
    <property type="match status" value="1"/>
</dbReference>
<dbReference type="AlphaFoldDB" id="A0A0S2LNN8"/>
<comment type="similarity">
    <text evidence="11 12">Belongs to the ATPase B chain family.</text>
</comment>
<dbReference type="HAMAP" id="MF_01398">
    <property type="entry name" value="ATP_synth_b_bprime"/>
    <property type="match status" value="1"/>
</dbReference>
<comment type="miscellaneous">
    <text evidence="11">In plastids the F-type ATPase is also known as CF(1)CF(0).</text>
</comment>
<dbReference type="PANTHER" id="PTHR34264">
    <property type="entry name" value="ATP SYNTHASE SUBUNIT B, CHLOROPLASTIC"/>
    <property type="match status" value="1"/>
</dbReference>
<dbReference type="CDD" id="cd06503">
    <property type="entry name" value="ATP-synt_Fo_b"/>
    <property type="match status" value="1"/>
</dbReference>
<dbReference type="EMBL" id="KT625415">
    <property type="protein sequence ID" value="ALO63024.1"/>
    <property type="molecule type" value="Genomic_DNA"/>
</dbReference>
<comment type="function">
    <text evidence="11">Component of the F(0) channel, it forms part of the peripheral stalk, linking F(1) to F(0).</text>
</comment>
<evidence type="ECO:0000256" key="1">
    <source>
        <dbReference type="ARBA" id="ARBA00004167"/>
    </source>
</evidence>
<keyword evidence="11" id="KW-0793">Thylakoid</keyword>
<dbReference type="GeneID" id="26378721"/>
<feature type="coiled-coil region" evidence="13">
    <location>
        <begin position="53"/>
        <end position="90"/>
    </location>
</feature>
<keyword evidence="6 11" id="KW-1133">Transmembrane helix</keyword>
<evidence type="ECO:0000256" key="13">
    <source>
        <dbReference type="SAM" id="Coils"/>
    </source>
</evidence>
<keyword evidence="3 11" id="KW-0138">CF(0)</keyword>
<evidence type="ECO:0000256" key="7">
    <source>
        <dbReference type="ARBA" id="ARBA00023065"/>
    </source>
</evidence>
<keyword evidence="7 11" id="KW-0406">Ion transport</keyword>
<evidence type="ECO:0000256" key="6">
    <source>
        <dbReference type="ARBA" id="ARBA00022989"/>
    </source>
</evidence>
<keyword evidence="8 11" id="KW-0472">Membrane</keyword>
<dbReference type="GO" id="GO:0046933">
    <property type="term" value="F:proton-transporting ATP synthase activity, rotational mechanism"/>
    <property type="evidence" value="ECO:0007669"/>
    <property type="project" value="UniProtKB-UniRule"/>
</dbReference>
<keyword evidence="5 11" id="KW-0375">Hydrogen ion transport</keyword>
<dbReference type="PANTHER" id="PTHR34264:SF3">
    <property type="entry name" value="ATP SYNTHASE SUBUNIT B, CHLOROPLASTIC"/>
    <property type="match status" value="1"/>
</dbReference>